<evidence type="ECO:0000313" key="2">
    <source>
        <dbReference type="EMBL" id="GIH33757.1"/>
    </source>
</evidence>
<dbReference type="Proteomes" id="UP000651728">
    <property type="component" value="Unassembled WGS sequence"/>
</dbReference>
<reference evidence="2 3" key="1">
    <citation type="submission" date="2021-01" db="EMBL/GenBank/DDBJ databases">
        <title>Whole genome shotgun sequence of Microbispora amethystogenes NBRC 101907.</title>
        <authorList>
            <person name="Komaki H."/>
            <person name="Tamura T."/>
        </authorList>
    </citation>
    <scope>NUCLEOTIDE SEQUENCE [LARGE SCALE GENOMIC DNA]</scope>
    <source>
        <strain evidence="2 3">NBRC 101907</strain>
    </source>
</reference>
<keyword evidence="3" id="KW-1185">Reference proteome</keyword>
<proteinExistence type="predicted"/>
<comment type="caution">
    <text evidence="2">The sequence shown here is derived from an EMBL/GenBank/DDBJ whole genome shotgun (WGS) entry which is preliminary data.</text>
</comment>
<name>A0ABQ4FG42_9ACTN</name>
<protein>
    <submittedName>
        <fullName evidence="2">Uncharacterized protein</fullName>
    </submittedName>
</protein>
<evidence type="ECO:0000256" key="1">
    <source>
        <dbReference type="SAM" id="SignalP"/>
    </source>
</evidence>
<keyword evidence="1" id="KW-0732">Signal</keyword>
<dbReference type="EMBL" id="BOOB01000027">
    <property type="protein sequence ID" value="GIH33757.1"/>
    <property type="molecule type" value="Genomic_DNA"/>
</dbReference>
<feature type="signal peptide" evidence="1">
    <location>
        <begin position="1"/>
        <end position="27"/>
    </location>
</feature>
<accession>A0ABQ4FG42</accession>
<evidence type="ECO:0000313" key="3">
    <source>
        <dbReference type="Proteomes" id="UP000651728"/>
    </source>
</evidence>
<sequence length="100" mass="10230">MKKITIAFATVSAALALGAFATTPGYAATSSAPAATRSVALRPLSWALDRTYTYGPGGTYSTQAAAAAACWARAGWWAAQGINAQCVGPSGGQYEVIREI</sequence>
<organism evidence="2 3">
    <name type="scientific">Microbispora amethystogenes</name>
    <dbReference type="NCBI Taxonomy" id="1427754"/>
    <lineage>
        <taxon>Bacteria</taxon>
        <taxon>Bacillati</taxon>
        <taxon>Actinomycetota</taxon>
        <taxon>Actinomycetes</taxon>
        <taxon>Streptosporangiales</taxon>
        <taxon>Streptosporangiaceae</taxon>
        <taxon>Microbispora</taxon>
    </lineage>
</organism>
<feature type="chain" id="PRO_5046691700" evidence="1">
    <location>
        <begin position="28"/>
        <end position="100"/>
    </location>
</feature>
<gene>
    <name evidence="2" type="ORF">Mam01_39210</name>
</gene>